<name>A0ABN8J658_9NEOP</name>
<dbReference type="InterPro" id="IPR000734">
    <property type="entry name" value="TAG_lipase"/>
</dbReference>
<evidence type="ECO:0000313" key="7">
    <source>
        <dbReference type="Proteomes" id="UP000837857"/>
    </source>
</evidence>
<evidence type="ECO:0000256" key="4">
    <source>
        <dbReference type="RuleBase" id="RU004262"/>
    </source>
</evidence>
<keyword evidence="3" id="KW-0964">Secreted</keyword>
<gene>
    <name evidence="6" type="ORF">IPOD504_LOCUS17103</name>
</gene>
<keyword evidence="7" id="KW-1185">Reference proteome</keyword>
<evidence type="ECO:0000256" key="3">
    <source>
        <dbReference type="ARBA" id="ARBA00022525"/>
    </source>
</evidence>
<dbReference type="PANTHER" id="PTHR11610:SF173">
    <property type="entry name" value="LIPASE DOMAIN-CONTAINING PROTEIN-RELATED"/>
    <property type="match status" value="1"/>
</dbReference>
<dbReference type="Proteomes" id="UP000837857">
    <property type="component" value="Chromosome 9"/>
</dbReference>
<evidence type="ECO:0000256" key="1">
    <source>
        <dbReference type="ARBA" id="ARBA00004613"/>
    </source>
</evidence>
<protein>
    <recommendedName>
        <fullName evidence="5">Lipase domain-containing protein</fullName>
    </recommendedName>
</protein>
<evidence type="ECO:0000313" key="6">
    <source>
        <dbReference type="EMBL" id="CAH2076041.1"/>
    </source>
</evidence>
<dbReference type="PRINTS" id="PR00821">
    <property type="entry name" value="TAGLIPASE"/>
</dbReference>
<sequence length="267" mass="28459">MENVQATPLEMPLPLLNNASCINPALDTVMYIHGFTGNVTTHDSIAIITAYLSLASSNVLYLDWAEEASDGNLGILLGYVRAVSNVKKVGNQLGASLLILAEAGLDLNKTHLVGLSLGAQVCGVAGKKASSDGVPKIARITGLDPAGPLYGEPTSYNNELTTDSGKFVDAKHTDPGGYGISESVGTVDVWINYHAGRVVQPGCPAFNLAETFCSHERAVEIFQESIFNRTSFLGSGQANYIAWIKNNGTTERVENIGEYVSLKYVTF</sequence>
<comment type="subcellular location">
    <subcellularLocation>
        <location evidence="1">Secreted</location>
    </subcellularLocation>
</comment>
<dbReference type="EMBL" id="OW152821">
    <property type="protein sequence ID" value="CAH2076041.1"/>
    <property type="molecule type" value="Genomic_DNA"/>
</dbReference>
<comment type="similarity">
    <text evidence="2 4">Belongs to the AB hydrolase superfamily. Lipase family.</text>
</comment>
<evidence type="ECO:0000256" key="2">
    <source>
        <dbReference type="ARBA" id="ARBA00010701"/>
    </source>
</evidence>
<dbReference type="PANTHER" id="PTHR11610">
    <property type="entry name" value="LIPASE"/>
    <property type="match status" value="1"/>
</dbReference>
<dbReference type="InterPro" id="IPR029058">
    <property type="entry name" value="AB_hydrolase_fold"/>
</dbReference>
<organism evidence="6 7">
    <name type="scientific">Iphiclides podalirius</name>
    <name type="common">scarce swallowtail</name>
    <dbReference type="NCBI Taxonomy" id="110791"/>
    <lineage>
        <taxon>Eukaryota</taxon>
        <taxon>Metazoa</taxon>
        <taxon>Ecdysozoa</taxon>
        <taxon>Arthropoda</taxon>
        <taxon>Hexapoda</taxon>
        <taxon>Insecta</taxon>
        <taxon>Pterygota</taxon>
        <taxon>Neoptera</taxon>
        <taxon>Endopterygota</taxon>
        <taxon>Lepidoptera</taxon>
        <taxon>Glossata</taxon>
        <taxon>Ditrysia</taxon>
        <taxon>Papilionoidea</taxon>
        <taxon>Papilionidae</taxon>
        <taxon>Papilioninae</taxon>
        <taxon>Iphiclides</taxon>
    </lineage>
</organism>
<dbReference type="Pfam" id="PF00151">
    <property type="entry name" value="Lipase"/>
    <property type="match status" value="1"/>
</dbReference>
<dbReference type="SUPFAM" id="SSF53474">
    <property type="entry name" value="alpha/beta-Hydrolases"/>
    <property type="match status" value="1"/>
</dbReference>
<dbReference type="Gene3D" id="3.40.50.1820">
    <property type="entry name" value="alpha/beta hydrolase"/>
    <property type="match status" value="1"/>
</dbReference>
<evidence type="ECO:0000259" key="5">
    <source>
        <dbReference type="Pfam" id="PF00151"/>
    </source>
</evidence>
<proteinExistence type="inferred from homology"/>
<feature type="domain" description="Lipase" evidence="5">
    <location>
        <begin position="20"/>
        <end position="258"/>
    </location>
</feature>
<accession>A0ABN8J658</accession>
<reference evidence="6" key="1">
    <citation type="submission" date="2022-03" db="EMBL/GenBank/DDBJ databases">
        <authorList>
            <person name="Martin H S."/>
        </authorList>
    </citation>
    <scope>NUCLEOTIDE SEQUENCE</scope>
</reference>
<dbReference type="InterPro" id="IPR013818">
    <property type="entry name" value="Lipase"/>
</dbReference>
<feature type="non-terminal residue" evidence="6">
    <location>
        <position position="1"/>
    </location>
</feature>